<organism evidence="3">
    <name type="scientific">Schistosoma curassoni</name>
    <dbReference type="NCBI Taxonomy" id="6186"/>
    <lineage>
        <taxon>Eukaryota</taxon>
        <taxon>Metazoa</taxon>
        <taxon>Spiralia</taxon>
        <taxon>Lophotrochozoa</taxon>
        <taxon>Platyhelminthes</taxon>
        <taxon>Trematoda</taxon>
        <taxon>Digenea</taxon>
        <taxon>Strigeidida</taxon>
        <taxon>Schistosomatoidea</taxon>
        <taxon>Schistosomatidae</taxon>
        <taxon>Schistosoma</taxon>
    </lineage>
</organism>
<keyword evidence="2" id="KW-1185">Reference proteome</keyword>
<evidence type="ECO:0000313" key="2">
    <source>
        <dbReference type="Proteomes" id="UP000279833"/>
    </source>
</evidence>
<dbReference type="EMBL" id="UZAK01045884">
    <property type="protein sequence ID" value="VDP74465.1"/>
    <property type="molecule type" value="Genomic_DNA"/>
</dbReference>
<dbReference type="WBParaSite" id="SCUD_0002113901-mRNA-1">
    <property type="protein sequence ID" value="SCUD_0002113901-mRNA-1"/>
    <property type="gene ID" value="SCUD_0002113901"/>
</dbReference>
<gene>
    <name evidence="1" type="ORF">SCUD_LOCUS21135</name>
</gene>
<reference evidence="1 2" key="2">
    <citation type="submission" date="2018-11" db="EMBL/GenBank/DDBJ databases">
        <authorList>
            <consortium name="Pathogen Informatics"/>
        </authorList>
    </citation>
    <scope>NUCLEOTIDE SEQUENCE [LARGE SCALE GENOMIC DNA]</scope>
    <source>
        <strain evidence="1">Dakar</strain>
        <strain evidence="2">Dakar, Senegal</strain>
    </source>
</reference>
<protein>
    <submittedName>
        <fullName evidence="1 3">Uncharacterized protein</fullName>
    </submittedName>
</protein>
<dbReference type="AlphaFoldDB" id="A0A183L1D7"/>
<dbReference type="Proteomes" id="UP000279833">
    <property type="component" value="Unassembled WGS sequence"/>
</dbReference>
<reference evidence="3" key="1">
    <citation type="submission" date="2016-06" db="UniProtKB">
        <authorList>
            <consortium name="WormBaseParasite"/>
        </authorList>
    </citation>
    <scope>IDENTIFICATION</scope>
</reference>
<evidence type="ECO:0000313" key="1">
    <source>
        <dbReference type="EMBL" id="VDP74465.1"/>
    </source>
</evidence>
<sequence length="34" mass="4052">MYMLAFDSYFMFSVSILGHTLLVQTVWLEVLRHC</sequence>
<proteinExistence type="predicted"/>
<name>A0A183L1D7_9TREM</name>
<evidence type="ECO:0000313" key="3">
    <source>
        <dbReference type="WBParaSite" id="SCUD_0002113901-mRNA-1"/>
    </source>
</evidence>
<accession>A0A183L1D7</accession>